<dbReference type="PROSITE" id="PS00125">
    <property type="entry name" value="SER_THR_PHOSPHATASE"/>
    <property type="match status" value="1"/>
</dbReference>
<organism evidence="3 4">
    <name type="scientific">Rotaria sordida</name>
    <dbReference type="NCBI Taxonomy" id="392033"/>
    <lineage>
        <taxon>Eukaryota</taxon>
        <taxon>Metazoa</taxon>
        <taxon>Spiralia</taxon>
        <taxon>Gnathifera</taxon>
        <taxon>Rotifera</taxon>
        <taxon>Eurotatoria</taxon>
        <taxon>Bdelloidea</taxon>
        <taxon>Philodinida</taxon>
        <taxon>Philodinidae</taxon>
        <taxon>Rotaria</taxon>
    </lineage>
</organism>
<dbReference type="PANTHER" id="PTHR11668:SF496">
    <property type="entry name" value="SERINE_THREONINE-PROTEIN PHOSPHATASE"/>
    <property type="match status" value="1"/>
</dbReference>
<evidence type="ECO:0000259" key="2">
    <source>
        <dbReference type="PROSITE" id="PS00125"/>
    </source>
</evidence>
<dbReference type="CDD" id="cd00144">
    <property type="entry name" value="MPP_PPP_family"/>
    <property type="match status" value="1"/>
</dbReference>
<dbReference type="SUPFAM" id="SSF56300">
    <property type="entry name" value="Metallo-dependent phosphatases"/>
    <property type="match status" value="1"/>
</dbReference>
<dbReference type="InterPro" id="IPR050341">
    <property type="entry name" value="PP1_catalytic_subunit"/>
</dbReference>
<sequence>MPCKRINDSLRALLIHYAASVWEVELKIREEFFSNSFPSDWMSSDTDLNTDVENTGTEEHNFHFPSVPDINKLFEKFRPRSDQIDFEGFVNTILRKEYRGTSRLLLLDGDMANWFSSNESRRQVDNRSPAPVPEKIQHELANHFVTLKRTGQLFQGKALLVLDSYHTTHSSSSRIALENLPRSLSTEIFNKETNAKIIQDLLRSFNKSSPWTTEQYKRLPPFIIGLCQDVKTIFHGEARCLKLSSPTYILGDLHGNYEDLIGYEQLFWRATPFLTPASFLFLGDYVDRGKHGLEVVLYLFAMKYLCPKKVFLLRGNHEVRNVQKAFTFHRECILRFQETEGNKVWETINSVFDVLPLAAVIDDQILCVHGGIPSPTSCPGDFISTVNRIPIPLYAPEKQSDLAWQLMWNDPKSGDTSDCCGVRPEMIRDKQHPGYWTNTKYCPKHIHLENSESLRSSTDKDDNDIVGCNVSRIDRYSSRQTSYGIILTMYNCGIIIKFDELYRSESPIQVLHHLFTTIDCLSPVVSLPKYLIYDNAGGLLLTFRNRLQNGQIRHTTRTDALATAQHVTPLSTTNNETITIADGDANLSCIYCKEEEEEYTPPD</sequence>
<dbReference type="PANTHER" id="PTHR11668">
    <property type="entry name" value="SERINE/THREONINE PROTEIN PHOSPHATASE"/>
    <property type="match status" value="1"/>
</dbReference>
<evidence type="ECO:0000256" key="1">
    <source>
        <dbReference type="RuleBase" id="RU004273"/>
    </source>
</evidence>
<keyword evidence="1" id="KW-0378">Hydrolase</keyword>
<gene>
    <name evidence="3" type="ORF">SEV965_LOCUS7622</name>
</gene>
<reference evidence="3" key="1">
    <citation type="submission" date="2021-02" db="EMBL/GenBank/DDBJ databases">
        <authorList>
            <person name="Nowell W R."/>
        </authorList>
    </citation>
    <scope>NUCLEOTIDE SEQUENCE</scope>
</reference>
<dbReference type="PRINTS" id="PR00114">
    <property type="entry name" value="STPHPHTASE"/>
</dbReference>
<dbReference type="AlphaFoldDB" id="A0A814CF67"/>
<name>A0A814CF67_9BILA</name>
<evidence type="ECO:0000313" key="4">
    <source>
        <dbReference type="Proteomes" id="UP000663889"/>
    </source>
</evidence>
<dbReference type="Gene3D" id="3.60.21.10">
    <property type="match status" value="1"/>
</dbReference>
<comment type="catalytic activity">
    <reaction evidence="1">
        <text>O-phospho-L-threonyl-[protein] + H2O = L-threonyl-[protein] + phosphate</text>
        <dbReference type="Rhea" id="RHEA:47004"/>
        <dbReference type="Rhea" id="RHEA-COMP:11060"/>
        <dbReference type="Rhea" id="RHEA-COMP:11605"/>
        <dbReference type="ChEBI" id="CHEBI:15377"/>
        <dbReference type="ChEBI" id="CHEBI:30013"/>
        <dbReference type="ChEBI" id="CHEBI:43474"/>
        <dbReference type="ChEBI" id="CHEBI:61977"/>
        <dbReference type="EC" id="3.1.3.16"/>
    </reaction>
</comment>
<comment type="similarity">
    <text evidence="1">Belongs to the PPP phosphatase family.</text>
</comment>
<dbReference type="Pfam" id="PF00149">
    <property type="entry name" value="Metallophos"/>
    <property type="match status" value="1"/>
</dbReference>
<dbReference type="EC" id="3.1.3.16" evidence="1"/>
<dbReference type="GO" id="GO:0005634">
    <property type="term" value="C:nucleus"/>
    <property type="evidence" value="ECO:0007669"/>
    <property type="project" value="TreeGrafter"/>
</dbReference>
<comment type="caution">
    <text evidence="3">The sequence shown here is derived from an EMBL/GenBank/DDBJ whole genome shotgun (WGS) entry which is preliminary data.</text>
</comment>
<proteinExistence type="inferred from homology"/>
<dbReference type="GO" id="GO:0004722">
    <property type="term" value="F:protein serine/threonine phosphatase activity"/>
    <property type="evidence" value="ECO:0007669"/>
    <property type="project" value="UniProtKB-EC"/>
</dbReference>
<protein>
    <recommendedName>
        <fullName evidence="1">Serine/threonine-protein phosphatase</fullName>
        <ecNumber evidence="1">3.1.3.16</ecNumber>
    </recommendedName>
</protein>
<feature type="domain" description="Serine/threonine specific protein phosphatases" evidence="2">
    <location>
        <begin position="313"/>
        <end position="318"/>
    </location>
</feature>
<dbReference type="GO" id="GO:0005737">
    <property type="term" value="C:cytoplasm"/>
    <property type="evidence" value="ECO:0007669"/>
    <property type="project" value="TreeGrafter"/>
</dbReference>
<accession>A0A814CF67</accession>
<dbReference type="InterPro" id="IPR029052">
    <property type="entry name" value="Metallo-depent_PP-like"/>
</dbReference>
<dbReference type="Proteomes" id="UP000663889">
    <property type="component" value="Unassembled WGS sequence"/>
</dbReference>
<dbReference type="EMBL" id="CAJNOU010000268">
    <property type="protein sequence ID" value="CAF0939340.1"/>
    <property type="molecule type" value="Genomic_DNA"/>
</dbReference>
<dbReference type="InterPro" id="IPR004843">
    <property type="entry name" value="Calcineurin-like_PHP"/>
</dbReference>
<dbReference type="InterPro" id="IPR006186">
    <property type="entry name" value="Ser/Thr-sp_prot-phosphatase"/>
</dbReference>
<evidence type="ECO:0000313" key="3">
    <source>
        <dbReference type="EMBL" id="CAF0939340.1"/>
    </source>
</evidence>
<dbReference type="SMART" id="SM00156">
    <property type="entry name" value="PP2Ac"/>
    <property type="match status" value="1"/>
</dbReference>